<dbReference type="AlphaFoldDB" id="A0A1Y2G3L1"/>
<dbReference type="Pfam" id="PF08325">
    <property type="entry name" value="WLM"/>
    <property type="match status" value="1"/>
</dbReference>
<accession>A0A1Y2G3L1</accession>
<evidence type="ECO:0000313" key="3">
    <source>
        <dbReference type="Proteomes" id="UP000193467"/>
    </source>
</evidence>
<dbReference type="InParanoid" id="A0A1Y2G3L1"/>
<dbReference type="Gene3D" id="3.10.20.90">
    <property type="entry name" value="Phosphatidylinositol 3-kinase Catalytic Subunit, Chain A, domain 1"/>
    <property type="match status" value="1"/>
</dbReference>
<organism evidence="2 3">
    <name type="scientific">Leucosporidium creatinivorum</name>
    <dbReference type="NCBI Taxonomy" id="106004"/>
    <lineage>
        <taxon>Eukaryota</taxon>
        <taxon>Fungi</taxon>
        <taxon>Dikarya</taxon>
        <taxon>Basidiomycota</taxon>
        <taxon>Pucciniomycotina</taxon>
        <taxon>Microbotryomycetes</taxon>
        <taxon>Leucosporidiales</taxon>
        <taxon>Leucosporidium</taxon>
    </lineage>
</organism>
<dbReference type="Proteomes" id="UP000193467">
    <property type="component" value="Unassembled WGS sequence"/>
</dbReference>
<feature type="domain" description="WLM" evidence="1">
    <location>
        <begin position="129"/>
        <end position="328"/>
    </location>
</feature>
<dbReference type="GO" id="GO:0070628">
    <property type="term" value="F:proteasome binding"/>
    <property type="evidence" value="ECO:0007669"/>
    <property type="project" value="TreeGrafter"/>
</dbReference>
<proteinExistence type="predicted"/>
<dbReference type="PROSITE" id="PS51397">
    <property type="entry name" value="WLM"/>
    <property type="match status" value="1"/>
</dbReference>
<dbReference type="OrthoDB" id="49605at2759"/>
<dbReference type="EMBL" id="MCGR01000001">
    <property type="protein sequence ID" value="ORY92533.1"/>
    <property type="molecule type" value="Genomic_DNA"/>
</dbReference>
<gene>
    <name evidence="2" type="ORF">BCR35DRAFT_297980</name>
</gene>
<dbReference type="InterPro" id="IPR013536">
    <property type="entry name" value="WLM_dom"/>
</dbReference>
<comment type="caution">
    <text evidence="2">The sequence shown here is derived from an EMBL/GenBank/DDBJ whole genome shotgun (WGS) entry which is preliminary data.</text>
</comment>
<dbReference type="STRING" id="106004.A0A1Y2G3L1"/>
<dbReference type="PANTHER" id="PTHR47795:SF1">
    <property type="entry name" value="DNA-DEPENDENT METALLOPROTEASE WSS1 HOMOLOG 2"/>
    <property type="match status" value="1"/>
</dbReference>
<protein>
    <submittedName>
        <fullName evidence="2">WLM domain-domain-containing protein</fullName>
    </submittedName>
</protein>
<evidence type="ECO:0000313" key="2">
    <source>
        <dbReference type="EMBL" id="ORY92533.1"/>
    </source>
</evidence>
<dbReference type="PANTHER" id="PTHR47795">
    <property type="entry name" value="UBIQUITIN AND WLM DOMAIN-CONTAINING METALLOPROTEASE SPCC1442.07C"/>
    <property type="match status" value="1"/>
</dbReference>
<reference evidence="2 3" key="1">
    <citation type="submission" date="2016-07" db="EMBL/GenBank/DDBJ databases">
        <title>Pervasive Adenine N6-methylation of Active Genes in Fungi.</title>
        <authorList>
            <consortium name="DOE Joint Genome Institute"/>
            <person name="Mondo S.J."/>
            <person name="Dannebaum R.O."/>
            <person name="Kuo R.C."/>
            <person name="Labutti K."/>
            <person name="Haridas S."/>
            <person name="Kuo A."/>
            <person name="Salamov A."/>
            <person name="Ahrendt S.R."/>
            <person name="Lipzen A."/>
            <person name="Sullivan W."/>
            <person name="Andreopoulos W.B."/>
            <person name="Clum A."/>
            <person name="Lindquist E."/>
            <person name="Daum C."/>
            <person name="Ramamoorthy G.K."/>
            <person name="Gryganskyi A."/>
            <person name="Culley D."/>
            <person name="Magnuson J.K."/>
            <person name="James T.Y."/>
            <person name="O'Malley M.A."/>
            <person name="Stajich J.E."/>
            <person name="Spatafora J.W."/>
            <person name="Visel A."/>
            <person name="Grigoriev I.V."/>
        </authorList>
    </citation>
    <scope>NUCLEOTIDE SEQUENCE [LARGE SCALE GENOMIC DNA]</scope>
    <source>
        <strain evidence="2 3">62-1032</strain>
    </source>
</reference>
<evidence type="ECO:0000259" key="1">
    <source>
        <dbReference type="PROSITE" id="PS51397"/>
    </source>
</evidence>
<sequence length="336" mass="37761">MAIASTASDLRFSASHSGRTELFTLPCTSATLADLQHQLLELFDVEPSAQKILLQKGKKLQLRDPTALISTLLPPNTSTTTTPLKLLLIGPTSTSLTSLLTSQSLRQQKHSAYLHHAAHPHAPVRNTTDAAALSEKERWRFGVLRPFGGEVPCFEERRRMLERLSEDRAVRDLMERHKFVVGVLTELHPITQPTLLGLNKNAGEEISLRLLTDDLTGTRSYAEVRKVLCHELAHNRIGPHDDSFKTLNSLLNREVLTFEAKHGLSVGSTSLVPEPWEPEGPDYRSTTSHVLGEKEKVEEWGGPLRWGEEEEVEMRRERVRMAAEGRLKREKEAGRR</sequence>
<keyword evidence="3" id="KW-1185">Reference proteome</keyword>
<name>A0A1Y2G3L1_9BASI</name>